<feature type="domain" description="HD/PDEase" evidence="1">
    <location>
        <begin position="22"/>
        <end position="138"/>
    </location>
</feature>
<dbReference type="SUPFAM" id="SSF109604">
    <property type="entry name" value="HD-domain/PDEase-like"/>
    <property type="match status" value="1"/>
</dbReference>
<evidence type="ECO:0000259" key="1">
    <source>
        <dbReference type="SMART" id="SM00471"/>
    </source>
</evidence>
<proteinExistence type="predicted"/>
<dbReference type="InterPro" id="IPR003607">
    <property type="entry name" value="HD/PDEase_dom"/>
</dbReference>
<dbReference type="STRING" id="137733.SAMN05421767_1026"/>
<keyword evidence="3" id="KW-1185">Reference proteome</keyword>
<dbReference type="Pfam" id="PF01966">
    <property type="entry name" value="HD"/>
    <property type="match status" value="1"/>
</dbReference>
<protein>
    <recommendedName>
        <fullName evidence="1">HD/PDEase domain-containing protein</fullName>
    </recommendedName>
</protein>
<evidence type="ECO:0000313" key="3">
    <source>
        <dbReference type="Proteomes" id="UP000198556"/>
    </source>
</evidence>
<dbReference type="SMART" id="SM00471">
    <property type="entry name" value="HDc"/>
    <property type="match status" value="1"/>
</dbReference>
<dbReference type="PANTHER" id="PTHR33594:SF1">
    <property type="entry name" value="HD_PDEASE DOMAIN-CONTAINING PROTEIN"/>
    <property type="match status" value="1"/>
</dbReference>
<dbReference type="CDD" id="cd00077">
    <property type="entry name" value="HDc"/>
    <property type="match status" value="1"/>
</dbReference>
<dbReference type="Proteomes" id="UP000198556">
    <property type="component" value="Unassembled WGS sequence"/>
</dbReference>
<dbReference type="AlphaFoldDB" id="A0A1H9H628"/>
<sequence>MQKDQIISIVAANMKDFHQKDCSGHDWFHIERVHHLAKEISQTETNADSFIVELAALLHDRYDKKLVASVESERQFVKNYLADFSIDEPTINAILQAIDSVSFSKGQNNPQALSLEAKIVQDADRLDAIGAIGIARTFAFAGSFHEPIYLGEKRSNHLDKDVPATAIGHFYDKLLRLKDFMHTKKAKEIAQSRQDFMETFLKEFYQEWNR</sequence>
<dbReference type="RefSeq" id="WP_089745559.1">
    <property type="nucleotide sequence ID" value="NZ_FOGF01000002.1"/>
</dbReference>
<evidence type="ECO:0000313" key="2">
    <source>
        <dbReference type="EMBL" id="SEQ57780.1"/>
    </source>
</evidence>
<dbReference type="EMBL" id="FOGF01000002">
    <property type="protein sequence ID" value="SEQ57780.1"/>
    <property type="molecule type" value="Genomic_DNA"/>
</dbReference>
<reference evidence="2 3" key="1">
    <citation type="submission" date="2016-10" db="EMBL/GenBank/DDBJ databases">
        <authorList>
            <person name="de Groot N.N."/>
        </authorList>
    </citation>
    <scope>NUCLEOTIDE SEQUENCE [LARGE SCALE GENOMIC DNA]</scope>
    <source>
        <strain evidence="2 3">DSM 15827</strain>
    </source>
</reference>
<accession>A0A1H9H628</accession>
<dbReference type="OrthoDB" id="9797344at2"/>
<dbReference type="Gene3D" id="1.10.472.50">
    <property type="entry name" value="HD-domain/PDEase-like"/>
    <property type="match status" value="1"/>
</dbReference>
<dbReference type="InterPro" id="IPR006674">
    <property type="entry name" value="HD_domain"/>
</dbReference>
<gene>
    <name evidence="2" type="ORF">SAMN05421767_1026</name>
</gene>
<dbReference type="PANTHER" id="PTHR33594">
    <property type="entry name" value="SUPERFAMILY HYDROLASE, PUTATIVE (AFU_ORTHOLOGUE AFUA_1G03035)-RELATED"/>
    <property type="match status" value="1"/>
</dbReference>
<name>A0A1H9H628_9LACT</name>
<organism evidence="2 3">
    <name type="scientific">Granulicatella balaenopterae</name>
    <dbReference type="NCBI Taxonomy" id="137733"/>
    <lineage>
        <taxon>Bacteria</taxon>
        <taxon>Bacillati</taxon>
        <taxon>Bacillota</taxon>
        <taxon>Bacilli</taxon>
        <taxon>Lactobacillales</taxon>
        <taxon>Carnobacteriaceae</taxon>
        <taxon>Granulicatella</taxon>
    </lineage>
</organism>
<dbReference type="Gene3D" id="1.20.58.1910">
    <property type="match status" value="1"/>
</dbReference>